<comment type="caution">
    <text evidence="21">The sequence shown here is derived from an EMBL/GenBank/DDBJ whole genome shotgun (WGS) entry which is preliminary data.</text>
</comment>
<keyword evidence="6" id="KW-0808">Transferase</keyword>
<dbReference type="Gene3D" id="3.30.565.10">
    <property type="entry name" value="Histidine kinase-like ATPase, C-terminal domain"/>
    <property type="match status" value="1"/>
</dbReference>
<dbReference type="CDD" id="cd17546">
    <property type="entry name" value="REC_hyHK_CKI1_RcsC-like"/>
    <property type="match status" value="2"/>
</dbReference>
<feature type="domain" description="Histidine kinase" evidence="17">
    <location>
        <begin position="301"/>
        <end position="522"/>
    </location>
</feature>
<comment type="subcellular location">
    <subcellularLocation>
        <location evidence="2">Cell membrane</location>
        <topology evidence="2">Multi-pass membrane protein</topology>
    </subcellularLocation>
</comment>
<feature type="modified residue" description="4-aspartylphosphate" evidence="15">
    <location>
        <position position="595"/>
    </location>
</feature>
<evidence type="ECO:0000259" key="19">
    <source>
        <dbReference type="PROSITE" id="PS50885"/>
    </source>
</evidence>
<keyword evidence="11 16" id="KW-1133">Transmembrane helix</keyword>
<evidence type="ECO:0000256" key="14">
    <source>
        <dbReference type="PROSITE-ProRule" id="PRU00110"/>
    </source>
</evidence>
<evidence type="ECO:0000256" key="5">
    <source>
        <dbReference type="ARBA" id="ARBA00022553"/>
    </source>
</evidence>
<dbReference type="InterPro" id="IPR036097">
    <property type="entry name" value="HisK_dim/P_sf"/>
</dbReference>
<dbReference type="PROSITE" id="PS50110">
    <property type="entry name" value="RESPONSE_REGULATORY"/>
    <property type="match status" value="2"/>
</dbReference>
<evidence type="ECO:0000259" key="20">
    <source>
        <dbReference type="PROSITE" id="PS50894"/>
    </source>
</evidence>
<keyword evidence="7 16" id="KW-0812">Transmembrane</keyword>
<dbReference type="Pfam" id="PF00072">
    <property type="entry name" value="Response_reg"/>
    <property type="match status" value="2"/>
</dbReference>
<dbReference type="SUPFAM" id="SSF52172">
    <property type="entry name" value="CheY-like"/>
    <property type="match status" value="2"/>
</dbReference>
<keyword evidence="5 15" id="KW-0597">Phosphoprotein</keyword>
<dbReference type="RefSeq" id="WP_283757839.1">
    <property type="nucleotide sequence ID" value="NZ_JAQOSQ010000006.1"/>
</dbReference>
<feature type="modified residue" description="4-aspartylphosphate" evidence="15">
    <location>
        <position position="740"/>
    </location>
</feature>
<dbReference type="Gene3D" id="6.10.340.10">
    <property type="match status" value="1"/>
</dbReference>
<dbReference type="Pfam" id="PF00512">
    <property type="entry name" value="HisKA"/>
    <property type="match status" value="1"/>
</dbReference>
<evidence type="ECO:0000259" key="18">
    <source>
        <dbReference type="PROSITE" id="PS50110"/>
    </source>
</evidence>
<keyword evidence="22" id="KW-1185">Reference proteome</keyword>
<organism evidence="21 22">
    <name type="scientific">Roseofilum casamattae BLCC-M143</name>
    <dbReference type="NCBI Taxonomy" id="3022442"/>
    <lineage>
        <taxon>Bacteria</taxon>
        <taxon>Bacillati</taxon>
        <taxon>Cyanobacteriota</taxon>
        <taxon>Cyanophyceae</taxon>
        <taxon>Desertifilales</taxon>
        <taxon>Desertifilaceae</taxon>
        <taxon>Roseofilum</taxon>
        <taxon>Roseofilum casamattae</taxon>
    </lineage>
</organism>
<feature type="domain" description="Response regulatory" evidence="18">
    <location>
        <begin position="691"/>
        <end position="807"/>
    </location>
</feature>
<comment type="catalytic activity">
    <reaction evidence="1">
        <text>ATP + protein L-histidine = ADP + protein N-phospho-L-histidine.</text>
        <dbReference type="EC" id="2.7.13.3"/>
    </reaction>
</comment>
<evidence type="ECO:0000256" key="3">
    <source>
        <dbReference type="ARBA" id="ARBA00012438"/>
    </source>
</evidence>
<evidence type="ECO:0000256" key="1">
    <source>
        <dbReference type="ARBA" id="ARBA00000085"/>
    </source>
</evidence>
<dbReference type="PANTHER" id="PTHR45339">
    <property type="entry name" value="HYBRID SIGNAL TRANSDUCTION HISTIDINE KINASE J"/>
    <property type="match status" value="1"/>
</dbReference>
<evidence type="ECO:0000256" key="12">
    <source>
        <dbReference type="ARBA" id="ARBA00023012"/>
    </source>
</evidence>
<evidence type="ECO:0000256" key="4">
    <source>
        <dbReference type="ARBA" id="ARBA00022475"/>
    </source>
</evidence>
<dbReference type="Proteomes" id="UP001232992">
    <property type="component" value="Unassembled WGS sequence"/>
</dbReference>
<dbReference type="InterPro" id="IPR003660">
    <property type="entry name" value="HAMP_dom"/>
</dbReference>
<dbReference type="InterPro" id="IPR036890">
    <property type="entry name" value="HATPase_C_sf"/>
</dbReference>
<dbReference type="EMBL" id="JAQOSQ010000006">
    <property type="protein sequence ID" value="MDJ1183184.1"/>
    <property type="molecule type" value="Genomic_DNA"/>
</dbReference>
<evidence type="ECO:0000256" key="11">
    <source>
        <dbReference type="ARBA" id="ARBA00022989"/>
    </source>
</evidence>
<dbReference type="Gene3D" id="1.10.287.130">
    <property type="match status" value="1"/>
</dbReference>
<gene>
    <name evidence="21" type="ORF">PMH09_08245</name>
</gene>
<dbReference type="SMART" id="SM00448">
    <property type="entry name" value="REC"/>
    <property type="match status" value="2"/>
</dbReference>
<evidence type="ECO:0000313" key="21">
    <source>
        <dbReference type="EMBL" id="MDJ1183184.1"/>
    </source>
</evidence>
<dbReference type="PROSITE" id="PS50894">
    <property type="entry name" value="HPT"/>
    <property type="match status" value="1"/>
</dbReference>
<dbReference type="InterPro" id="IPR003594">
    <property type="entry name" value="HATPase_dom"/>
</dbReference>
<keyword evidence="13 16" id="KW-0472">Membrane</keyword>
<feature type="transmembrane region" description="Helical" evidence="16">
    <location>
        <begin position="187"/>
        <end position="209"/>
    </location>
</feature>
<dbReference type="CDD" id="cd16922">
    <property type="entry name" value="HATPase_EvgS-ArcB-TorS-like"/>
    <property type="match status" value="1"/>
</dbReference>
<dbReference type="InterPro" id="IPR011006">
    <property type="entry name" value="CheY-like_superfamily"/>
</dbReference>
<dbReference type="Gene3D" id="3.40.50.2300">
    <property type="match status" value="2"/>
</dbReference>
<dbReference type="InterPro" id="IPR005467">
    <property type="entry name" value="His_kinase_dom"/>
</dbReference>
<dbReference type="InterPro" id="IPR007891">
    <property type="entry name" value="CHASE3"/>
</dbReference>
<dbReference type="InterPro" id="IPR036641">
    <property type="entry name" value="HPT_dom_sf"/>
</dbReference>
<dbReference type="PROSITE" id="PS50109">
    <property type="entry name" value="HIS_KIN"/>
    <property type="match status" value="1"/>
</dbReference>
<evidence type="ECO:0000256" key="10">
    <source>
        <dbReference type="ARBA" id="ARBA00022840"/>
    </source>
</evidence>
<dbReference type="InterPro" id="IPR003661">
    <property type="entry name" value="HisK_dim/P_dom"/>
</dbReference>
<dbReference type="Gene3D" id="1.20.120.160">
    <property type="entry name" value="HPT domain"/>
    <property type="match status" value="1"/>
</dbReference>
<dbReference type="EC" id="2.7.13.3" evidence="3"/>
<feature type="transmembrane region" description="Helical" evidence="16">
    <location>
        <begin position="12"/>
        <end position="31"/>
    </location>
</feature>
<dbReference type="SMART" id="SM00387">
    <property type="entry name" value="HATPase_c"/>
    <property type="match status" value="1"/>
</dbReference>
<dbReference type="InterPro" id="IPR004358">
    <property type="entry name" value="Sig_transdc_His_kin-like_C"/>
</dbReference>
<keyword evidence="4" id="KW-1003">Cell membrane</keyword>
<evidence type="ECO:0000256" key="9">
    <source>
        <dbReference type="ARBA" id="ARBA00022777"/>
    </source>
</evidence>
<evidence type="ECO:0000259" key="17">
    <source>
        <dbReference type="PROSITE" id="PS50109"/>
    </source>
</evidence>
<dbReference type="Pfam" id="PF05227">
    <property type="entry name" value="CHASE3"/>
    <property type="match status" value="1"/>
</dbReference>
<dbReference type="PANTHER" id="PTHR45339:SF1">
    <property type="entry name" value="HYBRID SIGNAL TRANSDUCTION HISTIDINE KINASE J"/>
    <property type="match status" value="1"/>
</dbReference>
<feature type="modified residue" description="Phosphohistidine" evidence="14">
    <location>
        <position position="912"/>
    </location>
</feature>
<dbReference type="SUPFAM" id="SSF47226">
    <property type="entry name" value="Histidine-containing phosphotransfer domain, HPT domain"/>
    <property type="match status" value="1"/>
</dbReference>
<evidence type="ECO:0000256" key="13">
    <source>
        <dbReference type="ARBA" id="ARBA00023136"/>
    </source>
</evidence>
<evidence type="ECO:0000256" key="6">
    <source>
        <dbReference type="ARBA" id="ARBA00022679"/>
    </source>
</evidence>
<feature type="domain" description="HPt" evidence="20">
    <location>
        <begin position="873"/>
        <end position="968"/>
    </location>
</feature>
<keyword evidence="8" id="KW-0547">Nucleotide-binding</keyword>
<protein>
    <recommendedName>
        <fullName evidence="3">histidine kinase</fullName>
        <ecNumber evidence="3">2.7.13.3</ecNumber>
    </recommendedName>
</protein>
<dbReference type="CDD" id="cd00082">
    <property type="entry name" value="HisKA"/>
    <property type="match status" value="1"/>
</dbReference>
<evidence type="ECO:0000256" key="15">
    <source>
        <dbReference type="PROSITE-ProRule" id="PRU00169"/>
    </source>
</evidence>
<dbReference type="SMART" id="SM00388">
    <property type="entry name" value="HisKA"/>
    <property type="match status" value="1"/>
</dbReference>
<keyword evidence="12" id="KW-0902">Two-component regulatory system</keyword>
<evidence type="ECO:0000256" key="2">
    <source>
        <dbReference type="ARBA" id="ARBA00004651"/>
    </source>
</evidence>
<evidence type="ECO:0000256" key="16">
    <source>
        <dbReference type="SAM" id="Phobius"/>
    </source>
</evidence>
<feature type="domain" description="Response regulatory" evidence="18">
    <location>
        <begin position="542"/>
        <end position="663"/>
    </location>
</feature>
<keyword evidence="10" id="KW-0067">ATP-binding</keyword>
<sequence length="968" mass="108853">MRHARTSITRFYRVLSLVIIPIVTIGILMVWDGEKQAEQANYMVHHTHDAIVSATQLEKYLVDAETGQRGFLLTGVPAYLDSYHTGVHGATDQFNKLKSLTRDNNTQQQRLEKIQALMQLKFENLQLTINLTSSNELARALEIVRNKEGKHFMDEIRLLLNDFIEEENRLLVEREEQFHRLHSFAHLWYGISSILVAIILLLSFAGIYFKVVKPLSKLAHLARDLGQGERVEFPDRQGVEEIDRVLESFKYMAGQIEERSEALFDRQNQLQTLVEHKTIELREKVIEAERANLSKSQFLANMSHEIRTPMNVIIGMSHLVLQTHLDGQQHNYVSKIHHSARLLLGIINDILDFSKIEADRLHLETVPFQLEDILDDISSLVGLQTEEKGLEFLFDLPANLPMALVGDPLRLRQILSNLATNAVKFTETGEIVISICVLDEDATTVRLQFSIRDTGIGISSEQQVKLFQSFSQVDESTTRRYGGTGLGLAICKKLTELMDGRIGVESAVGAGSTFYFTACLGKQTEQEVRVEKNIFPKLKHLKLLLVDDNATARKILTKMLTNLGCSANYASNCREAIKLVEQADLSEPYDIIFMDWHMPNMDGVECTRAIQTLLGLKCVPHIILVTGYGCDEAMQVSQDLEISKILAKPITPSSLLNSILDCLGHHRITYTRVEHKTQKTQAAIARLQGASILLVEDNKLNQEFATDLLSNNGIKVRVANNGEEALNLLKEETFDGILMDIHMPVMDGYKATQEIRKQPSYVKLPIIAMTANAMQGDREKALKAGMNDRITKPIKIAQLFITMADWITPKTFTVDGTEVLDEQSSLDSKANHGEDSLSYQNHLATLNPSEDFTLPFPQLTGIDQFAGIEHTENVDLYRKLLIGFRDDYTHFETEFRAEQQSDDPNSAMRYAHSLKSTAGLLGIHNVQAAALALELAYRTESCEAAIDEHVQAIQTALEPVLSALEVLD</sequence>
<dbReference type="PROSITE" id="PS50885">
    <property type="entry name" value="HAMP"/>
    <property type="match status" value="1"/>
</dbReference>
<accession>A0ABT7BXC0</accession>
<dbReference type="InterPro" id="IPR001789">
    <property type="entry name" value="Sig_transdc_resp-reg_receiver"/>
</dbReference>
<feature type="domain" description="HAMP" evidence="19">
    <location>
        <begin position="209"/>
        <end position="261"/>
    </location>
</feature>
<dbReference type="SUPFAM" id="SSF47384">
    <property type="entry name" value="Homodimeric domain of signal transducing histidine kinase"/>
    <property type="match status" value="1"/>
</dbReference>
<keyword evidence="9" id="KW-0418">Kinase</keyword>
<dbReference type="SUPFAM" id="SSF55874">
    <property type="entry name" value="ATPase domain of HSP90 chaperone/DNA topoisomerase II/histidine kinase"/>
    <property type="match status" value="1"/>
</dbReference>
<evidence type="ECO:0000256" key="8">
    <source>
        <dbReference type="ARBA" id="ARBA00022741"/>
    </source>
</evidence>
<dbReference type="CDD" id="cd19410">
    <property type="entry name" value="HK9-like_sensor"/>
    <property type="match status" value="1"/>
</dbReference>
<dbReference type="Pfam" id="PF01627">
    <property type="entry name" value="Hpt"/>
    <property type="match status" value="1"/>
</dbReference>
<evidence type="ECO:0000256" key="7">
    <source>
        <dbReference type="ARBA" id="ARBA00022692"/>
    </source>
</evidence>
<dbReference type="PRINTS" id="PR00344">
    <property type="entry name" value="BCTRLSENSOR"/>
</dbReference>
<evidence type="ECO:0000313" key="22">
    <source>
        <dbReference type="Proteomes" id="UP001232992"/>
    </source>
</evidence>
<dbReference type="Pfam" id="PF02518">
    <property type="entry name" value="HATPase_c"/>
    <property type="match status" value="1"/>
</dbReference>
<proteinExistence type="predicted"/>
<dbReference type="InterPro" id="IPR008207">
    <property type="entry name" value="Sig_transdc_His_kin_Hpt_dom"/>
</dbReference>
<reference evidence="21 22" key="1">
    <citation type="submission" date="2023-01" db="EMBL/GenBank/DDBJ databases">
        <title>Novel diversity within Roseofilum (Cyanobacteria; Desertifilaceae) from marine benthic mats with descriptions of four novel species.</title>
        <authorList>
            <person name="Wang Y."/>
            <person name="Berthold D.E."/>
            <person name="Hu J."/>
            <person name="Lefler F.W."/>
            <person name="Laughinghouse H.D. IV."/>
        </authorList>
    </citation>
    <scope>NUCLEOTIDE SEQUENCE [LARGE SCALE GENOMIC DNA]</scope>
    <source>
        <strain evidence="21 22">BLCC-M143</strain>
    </source>
</reference>
<name>A0ABT7BXC0_9CYAN</name>